<feature type="transmembrane region" description="Helical" evidence="6">
    <location>
        <begin position="230"/>
        <end position="252"/>
    </location>
</feature>
<evidence type="ECO:0000256" key="4">
    <source>
        <dbReference type="ARBA" id="ARBA00022989"/>
    </source>
</evidence>
<comment type="subcellular location">
    <subcellularLocation>
        <location evidence="1">Membrane</location>
    </subcellularLocation>
</comment>
<feature type="transmembrane region" description="Helical" evidence="6">
    <location>
        <begin position="278"/>
        <end position="298"/>
    </location>
</feature>
<comment type="caution">
    <text evidence="8">The sequence shown here is derived from an EMBL/GenBank/DDBJ whole genome shotgun (WGS) entry which is preliminary data.</text>
</comment>
<sequence>MITNNTTVDYYVPADVAEVLQFRYHIAMPIFVAMAVITNSLALIVARRSAVKELHVNQYIVILATVDICSSLSLIPHMFDTEFCTYSDHTFALYHAYFGQAIGYYCRYIGTYALLSLSLDRFLGIWFNQIFQKIKGATLIRLRIILVWITISVIPHVLLGKVSLQSNNEWLALPGYRNMHHPWLDAYEWYAIIVFAYLPSIGLISLSIGLVIGIIVKTMEGPSTNRQRNVTFAVLAMNVFYLVSTPIARAILLPRYNIGEGGCYSDATTEWFKSVSNYLLMTWTVTHLLTFFAINKIYRDDIKVILSSFKHFRRVESPMLL</sequence>
<dbReference type="Proteomes" id="UP001497623">
    <property type="component" value="Unassembled WGS sequence"/>
</dbReference>
<dbReference type="GO" id="GO:0016020">
    <property type="term" value="C:membrane"/>
    <property type="evidence" value="ECO:0007669"/>
    <property type="project" value="UniProtKB-SubCell"/>
</dbReference>
<keyword evidence="3 6" id="KW-0812">Transmembrane</keyword>
<feature type="transmembrane region" description="Helical" evidence="6">
    <location>
        <begin position="189"/>
        <end position="218"/>
    </location>
</feature>
<reference evidence="8 9" key="1">
    <citation type="submission" date="2024-05" db="EMBL/GenBank/DDBJ databases">
        <authorList>
            <person name="Wallberg A."/>
        </authorList>
    </citation>
    <scope>NUCLEOTIDE SEQUENCE [LARGE SCALE GENOMIC DNA]</scope>
</reference>
<name>A0AAV2S5B3_MEGNR</name>
<evidence type="ECO:0000256" key="3">
    <source>
        <dbReference type="ARBA" id="ARBA00022692"/>
    </source>
</evidence>
<evidence type="ECO:0000256" key="2">
    <source>
        <dbReference type="ARBA" id="ARBA00010663"/>
    </source>
</evidence>
<dbReference type="SUPFAM" id="SSF81321">
    <property type="entry name" value="Family A G protein-coupled receptor-like"/>
    <property type="match status" value="1"/>
</dbReference>
<dbReference type="Pfam" id="PF00001">
    <property type="entry name" value="7tm_1"/>
    <property type="match status" value="1"/>
</dbReference>
<evidence type="ECO:0000313" key="9">
    <source>
        <dbReference type="Proteomes" id="UP001497623"/>
    </source>
</evidence>
<evidence type="ECO:0000259" key="7">
    <source>
        <dbReference type="PROSITE" id="PS50262"/>
    </source>
</evidence>
<dbReference type="AlphaFoldDB" id="A0AAV2S5B3"/>
<organism evidence="8 9">
    <name type="scientific">Meganyctiphanes norvegica</name>
    <name type="common">Northern krill</name>
    <name type="synonym">Thysanopoda norvegica</name>
    <dbReference type="NCBI Taxonomy" id="48144"/>
    <lineage>
        <taxon>Eukaryota</taxon>
        <taxon>Metazoa</taxon>
        <taxon>Ecdysozoa</taxon>
        <taxon>Arthropoda</taxon>
        <taxon>Crustacea</taxon>
        <taxon>Multicrustacea</taxon>
        <taxon>Malacostraca</taxon>
        <taxon>Eumalacostraca</taxon>
        <taxon>Eucarida</taxon>
        <taxon>Euphausiacea</taxon>
        <taxon>Euphausiidae</taxon>
        <taxon>Meganyctiphanes</taxon>
    </lineage>
</organism>
<dbReference type="PROSITE" id="PS50262">
    <property type="entry name" value="G_PROTEIN_RECEP_F1_2"/>
    <property type="match status" value="1"/>
</dbReference>
<evidence type="ECO:0000256" key="1">
    <source>
        <dbReference type="ARBA" id="ARBA00004370"/>
    </source>
</evidence>
<protein>
    <recommendedName>
        <fullName evidence="7">G-protein coupled receptors family 1 profile domain-containing protein</fullName>
    </recommendedName>
</protein>
<evidence type="ECO:0000256" key="6">
    <source>
        <dbReference type="SAM" id="Phobius"/>
    </source>
</evidence>
<feature type="transmembrane region" description="Helical" evidence="6">
    <location>
        <begin position="140"/>
        <end position="159"/>
    </location>
</feature>
<comment type="similarity">
    <text evidence="2">Belongs to the G-protein coupled receptor 1 family.</text>
</comment>
<dbReference type="InterPro" id="IPR052954">
    <property type="entry name" value="GPCR-Ligand_Int"/>
</dbReference>
<accession>A0AAV2S5B3</accession>
<feature type="transmembrane region" description="Helical" evidence="6">
    <location>
        <begin position="58"/>
        <end position="77"/>
    </location>
</feature>
<dbReference type="PROSITE" id="PS00237">
    <property type="entry name" value="G_PROTEIN_RECEP_F1_1"/>
    <property type="match status" value="1"/>
</dbReference>
<evidence type="ECO:0000256" key="5">
    <source>
        <dbReference type="ARBA" id="ARBA00023136"/>
    </source>
</evidence>
<evidence type="ECO:0000313" key="8">
    <source>
        <dbReference type="EMBL" id="CAL4155421.1"/>
    </source>
</evidence>
<feature type="transmembrane region" description="Helical" evidence="6">
    <location>
        <begin position="97"/>
        <end position="119"/>
    </location>
</feature>
<keyword evidence="4 6" id="KW-1133">Transmembrane helix</keyword>
<dbReference type="InterPro" id="IPR000276">
    <property type="entry name" value="GPCR_Rhodpsn"/>
</dbReference>
<keyword evidence="5 6" id="KW-0472">Membrane</keyword>
<dbReference type="PANTHER" id="PTHR46641:SF2">
    <property type="entry name" value="FMRFAMIDE RECEPTOR"/>
    <property type="match status" value="1"/>
</dbReference>
<dbReference type="EMBL" id="CAXKWB010040679">
    <property type="protein sequence ID" value="CAL4155421.1"/>
    <property type="molecule type" value="Genomic_DNA"/>
</dbReference>
<dbReference type="GO" id="GO:0004930">
    <property type="term" value="F:G protein-coupled receptor activity"/>
    <property type="evidence" value="ECO:0007669"/>
    <property type="project" value="InterPro"/>
</dbReference>
<keyword evidence="9" id="KW-1185">Reference proteome</keyword>
<dbReference type="InterPro" id="IPR017452">
    <property type="entry name" value="GPCR_Rhodpsn_7TM"/>
</dbReference>
<dbReference type="Gene3D" id="1.20.1070.10">
    <property type="entry name" value="Rhodopsin 7-helix transmembrane proteins"/>
    <property type="match status" value="1"/>
</dbReference>
<proteinExistence type="inferred from homology"/>
<gene>
    <name evidence="8" type="ORF">MNOR_LOCUS31510</name>
</gene>
<feature type="domain" description="G-protein coupled receptors family 1 profile" evidence="7">
    <location>
        <begin position="38"/>
        <end position="291"/>
    </location>
</feature>
<feature type="transmembrane region" description="Helical" evidence="6">
    <location>
        <begin position="26"/>
        <end position="46"/>
    </location>
</feature>
<dbReference type="PANTHER" id="PTHR46641">
    <property type="entry name" value="FMRFAMIDE RECEPTOR-RELATED"/>
    <property type="match status" value="1"/>
</dbReference>